<evidence type="ECO:0000313" key="2">
    <source>
        <dbReference type="Proteomes" id="UP001302812"/>
    </source>
</evidence>
<accession>A0AAN6QGI6</accession>
<dbReference type="GeneID" id="89942799"/>
<protein>
    <submittedName>
        <fullName evidence="1">Uncharacterized protein</fullName>
    </submittedName>
</protein>
<sequence length="265" mass="30205">MTAPGSLPPDAEYGAIPFDLFALDHWDYSLPPEEDEQQWNNLVQKYLSLSERERFPWHQWGGQVHPQIPTLTPENVARVLRPHQTAQERIISAYAAPPCYNFVWLRTCYDPALQRQYDELLRASGAGGDLAMGPEWVLDNAARYDFGSERSEIVARLVRRIPSLCDPYRASVEEDYDVYRVEDQESGHESELVRASNRVRLGVCVVDEEAIRKQMVKIFWLGEHGQCLWHNEVAPDMVEAMSGVFKGGFSLEEGVEGFFTVGERG</sequence>
<reference evidence="1" key="1">
    <citation type="journal article" date="2023" name="Mol. Phylogenet. Evol.">
        <title>Genome-scale phylogeny and comparative genomics of the fungal order Sordariales.</title>
        <authorList>
            <person name="Hensen N."/>
            <person name="Bonometti L."/>
            <person name="Westerberg I."/>
            <person name="Brannstrom I.O."/>
            <person name="Guillou S."/>
            <person name="Cros-Aarteil S."/>
            <person name="Calhoun S."/>
            <person name="Haridas S."/>
            <person name="Kuo A."/>
            <person name="Mondo S."/>
            <person name="Pangilinan J."/>
            <person name="Riley R."/>
            <person name="LaButti K."/>
            <person name="Andreopoulos B."/>
            <person name="Lipzen A."/>
            <person name="Chen C."/>
            <person name="Yan M."/>
            <person name="Daum C."/>
            <person name="Ng V."/>
            <person name="Clum A."/>
            <person name="Steindorff A."/>
            <person name="Ohm R.A."/>
            <person name="Martin F."/>
            <person name="Silar P."/>
            <person name="Natvig D.O."/>
            <person name="Lalanne C."/>
            <person name="Gautier V."/>
            <person name="Ament-Velasquez S.L."/>
            <person name="Kruys A."/>
            <person name="Hutchinson M.I."/>
            <person name="Powell A.J."/>
            <person name="Barry K."/>
            <person name="Miller A.N."/>
            <person name="Grigoriev I.V."/>
            <person name="Debuchy R."/>
            <person name="Gladieux P."/>
            <person name="Hiltunen Thoren M."/>
            <person name="Johannesson H."/>
        </authorList>
    </citation>
    <scope>NUCLEOTIDE SEQUENCE</scope>
    <source>
        <strain evidence="1">CBS 508.74</strain>
    </source>
</reference>
<dbReference type="RefSeq" id="XP_064665395.1">
    <property type="nucleotide sequence ID" value="XM_064818673.1"/>
</dbReference>
<organism evidence="1 2">
    <name type="scientific">Canariomyces notabilis</name>
    <dbReference type="NCBI Taxonomy" id="2074819"/>
    <lineage>
        <taxon>Eukaryota</taxon>
        <taxon>Fungi</taxon>
        <taxon>Dikarya</taxon>
        <taxon>Ascomycota</taxon>
        <taxon>Pezizomycotina</taxon>
        <taxon>Sordariomycetes</taxon>
        <taxon>Sordariomycetidae</taxon>
        <taxon>Sordariales</taxon>
        <taxon>Chaetomiaceae</taxon>
        <taxon>Canariomyces</taxon>
    </lineage>
</organism>
<dbReference type="Proteomes" id="UP001302812">
    <property type="component" value="Unassembled WGS sequence"/>
</dbReference>
<comment type="caution">
    <text evidence="1">The sequence shown here is derived from an EMBL/GenBank/DDBJ whole genome shotgun (WGS) entry which is preliminary data.</text>
</comment>
<dbReference type="AlphaFoldDB" id="A0AAN6QGI6"/>
<evidence type="ECO:0000313" key="1">
    <source>
        <dbReference type="EMBL" id="KAK4107825.1"/>
    </source>
</evidence>
<dbReference type="EMBL" id="MU853369">
    <property type="protein sequence ID" value="KAK4107825.1"/>
    <property type="molecule type" value="Genomic_DNA"/>
</dbReference>
<proteinExistence type="predicted"/>
<reference evidence="1" key="2">
    <citation type="submission" date="2023-05" db="EMBL/GenBank/DDBJ databases">
        <authorList>
            <consortium name="Lawrence Berkeley National Laboratory"/>
            <person name="Steindorff A."/>
            <person name="Hensen N."/>
            <person name="Bonometti L."/>
            <person name="Westerberg I."/>
            <person name="Brannstrom I.O."/>
            <person name="Guillou S."/>
            <person name="Cros-Aarteil S."/>
            <person name="Calhoun S."/>
            <person name="Haridas S."/>
            <person name="Kuo A."/>
            <person name="Mondo S."/>
            <person name="Pangilinan J."/>
            <person name="Riley R."/>
            <person name="Labutti K."/>
            <person name="Andreopoulos B."/>
            <person name="Lipzen A."/>
            <person name="Chen C."/>
            <person name="Yanf M."/>
            <person name="Daum C."/>
            <person name="Ng V."/>
            <person name="Clum A."/>
            <person name="Ohm R."/>
            <person name="Martin F."/>
            <person name="Silar P."/>
            <person name="Natvig D."/>
            <person name="Lalanne C."/>
            <person name="Gautier V."/>
            <person name="Ament-Velasquez S.L."/>
            <person name="Kruys A."/>
            <person name="Hutchinson M.I."/>
            <person name="Powell A.J."/>
            <person name="Barry K."/>
            <person name="Miller A.N."/>
            <person name="Grigoriev I.V."/>
            <person name="Debuchy R."/>
            <person name="Gladieux P."/>
            <person name="Thoren M.H."/>
            <person name="Johannesson H."/>
        </authorList>
    </citation>
    <scope>NUCLEOTIDE SEQUENCE</scope>
    <source>
        <strain evidence="1">CBS 508.74</strain>
    </source>
</reference>
<keyword evidence="2" id="KW-1185">Reference proteome</keyword>
<name>A0AAN6QGI6_9PEZI</name>
<gene>
    <name evidence="1" type="ORF">N656DRAFT_832848</name>
</gene>